<name>A0A875S685_EENNA</name>
<reference evidence="2" key="1">
    <citation type="submission" date="2020-10" db="EMBL/GenBank/DDBJ databases">
        <authorList>
            <person name="Roach M.J.R."/>
        </authorList>
    </citation>
    <scope>NUCLEOTIDE SEQUENCE</scope>
    <source>
        <strain evidence="2">CBS 1945</strain>
    </source>
</reference>
<evidence type="ECO:0000313" key="3">
    <source>
        <dbReference type="Proteomes" id="UP000662931"/>
    </source>
</evidence>
<protein>
    <submittedName>
        <fullName evidence="2">Uncharacterized protein</fullName>
    </submittedName>
</protein>
<keyword evidence="1" id="KW-0812">Transmembrane</keyword>
<proteinExistence type="predicted"/>
<dbReference type="EMBL" id="CP064815">
    <property type="protein sequence ID" value="QPG76846.1"/>
    <property type="molecule type" value="Genomic_DNA"/>
</dbReference>
<gene>
    <name evidence="2" type="ORF">FOA43_004240</name>
</gene>
<evidence type="ECO:0000313" key="2">
    <source>
        <dbReference type="EMBL" id="QPG76846.1"/>
    </source>
</evidence>
<keyword evidence="3" id="KW-1185">Reference proteome</keyword>
<keyword evidence="1" id="KW-1133">Transmembrane helix</keyword>
<accession>A0A875S685</accession>
<dbReference type="GeneID" id="62197640"/>
<keyword evidence="1" id="KW-0472">Membrane</keyword>
<evidence type="ECO:0000256" key="1">
    <source>
        <dbReference type="SAM" id="Phobius"/>
    </source>
</evidence>
<dbReference type="Proteomes" id="UP000662931">
    <property type="component" value="Chromosome 4"/>
</dbReference>
<sequence>MSDIPDWVKLFGGITLGAYFFITVAIPALIVVVPPLLIGGYIYTKGSQFWRKRQANTQWDLVNHSSLVFNPQTRRSLSLLPSPEQINTEIANFQLNRIIDAFWANENGISDYFRVENVDRLALGTLEGVQYNYDSNSSLFSKDYTLLVTQQRSLYDTQSSKKIANCILSLKCLEPPLFEGGVDPTANIGKSSSVIQISAMALGGRKFLIDTPSIYSDGDNNDDDDVIINVKGRTRNVGQ</sequence>
<organism evidence="2 3">
    <name type="scientific">Eeniella nana</name>
    <name type="common">Yeast</name>
    <name type="synonym">Brettanomyces nanus</name>
    <dbReference type="NCBI Taxonomy" id="13502"/>
    <lineage>
        <taxon>Eukaryota</taxon>
        <taxon>Fungi</taxon>
        <taxon>Dikarya</taxon>
        <taxon>Ascomycota</taxon>
        <taxon>Saccharomycotina</taxon>
        <taxon>Pichiomycetes</taxon>
        <taxon>Pichiales</taxon>
        <taxon>Pichiaceae</taxon>
        <taxon>Brettanomyces</taxon>
    </lineage>
</organism>
<dbReference type="OrthoDB" id="3979781at2759"/>
<feature type="transmembrane region" description="Helical" evidence="1">
    <location>
        <begin position="20"/>
        <end position="43"/>
    </location>
</feature>
<dbReference type="KEGG" id="bnn:FOA43_004240"/>
<dbReference type="RefSeq" id="XP_038780411.1">
    <property type="nucleotide sequence ID" value="XM_038924483.1"/>
</dbReference>
<dbReference type="AlphaFoldDB" id="A0A875S685"/>